<proteinExistence type="predicted"/>
<dbReference type="Proteomes" id="UP000218811">
    <property type="component" value="Unassembled WGS sequence"/>
</dbReference>
<evidence type="ECO:0000313" key="1">
    <source>
        <dbReference type="EMBL" id="PCH44093.1"/>
    </source>
</evidence>
<evidence type="ECO:0000313" key="2">
    <source>
        <dbReference type="Proteomes" id="UP000218811"/>
    </source>
</evidence>
<accession>A0A2H3JVS9</accession>
<protein>
    <submittedName>
        <fullName evidence="1">Uncharacterized protein</fullName>
    </submittedName>
</protein>
<keyword evidence="2" id="KW-1185">Reference proteome</keyword>
<dbReference type="STRING" id="742152.A0A2H3JVS9"/>
<dbReference type="AlphaFoldDB" id="A0A2H3JVS9"/>
<organism evidence="1 2">
    <name type="scientific">Wolfiporia cocos (strain MD-104)</name>
    <name type="common">Brown rot fungus</name>
    <dbReference type="NCBI Taxonomy" id="742152"/>
    <lineage>
        <taxon>Eukaryota</taxon>
        <taxon>Fungi</taxon>
        <taxon>Dikarya</taxon>
        <taxon>Basidiomycota</taxon>
        <taxon>Agaricomycotina</taxon>
        <taxon>Agaricomycetes</taxon>
        <taxon>Polyporales</taxon>
        <taxon>Phaeolaceae</taxon>
        <taxon>Wolfiporia</taxon>
    </lineage>
</organism>
<name>A0A2H3JVS9_WOLCO</name>
<dbReference type="OrthoDB" id="2576334at2759"/>
<sequence>MVHKPGPRNFSLDGNSAMLRYLPYSGGPSDSSWSTPSTSAKGSRFMHMTKMVNASMELSWTGTAITLVGERMNGSYSVTLDGNVSQHTLTSNALLSGSTPDIVTLFSAKDLQDTPHNLTLSVREGEIAVHSANVTINIKEEFKVAKIPVATNAIPPAANQFFFSHGFNWSVADFRGTPSLGIDVEDAQLSFDLNSTRAFEIYGRTGPAQGSFKVEVLQNSTASCSDSFTGNASSPDTDSIALLYVATNMDPTMNYRVNINNNEGKFDLDHLVIYETVPG</sequence>
<dbReference type="EMBL" id="KB468157">
    <property type="protein sequence ID" value="PCH44093.1"/>
    <property type="molecule type" value="Genomic_DNA"/>
</dbReference>
<dbReference type="Gene3D" id="2.60.120.260">
    <property type="entry name" value="Galactose-binding domain-like"/>
    <property type="match status" value="1"/>
</dbReference>
<reference evidence="1 2" key="1">
    <citation type="journal article" date="2012" name="Science">
        <title>The Paleozoic origin of enzymatic lignin decomposition reconstructed from 31 fungal genomes.</title>
        <authorList>
            <person name="Floudas D."/>
            <person name="Binder M."/>
            <person name="Riley R."/>
            <person name="Barry K."/>
            <person name="Blanchette R.A."/>
            <person name="Henrissat B."/>
            <person name="Martinez A.T."/>
            <person name="Otillar R."/>
            <person name="Spatafora J.W."/>
            <person name="Yadav J.S."/>
            <person name="Aerts A."/>
            <person name="Benoit I."/>
            <person name="Boyd A."/>
            <person name="Carlson A."/>
            <person name="Copeland A."/>
            <person name="Coutinho P.M."/>
            <person name="de Vries R.P."/>
            <person name="Ferreira P."/>
            <person name="Findley K."/>
            <person name="Foster B."/>
            <person name="Gaskell J."/>
            <person name="Glotzer D."/>
            <person name="Gorecki P."/>
            <person name="Heitman J."/>
            <person name="Hesse C."/>
            <person name="Hori C."/>
            <person name="Igarashi K."/>
            <person name="Jurgens J.A."/>
            <person name="Kallen N."/>
            <person name="Kersten P."/>
            <person name="Kohler A."/>
            <person name="Kuees U."/>
            <person name="Kumar T.K.A."/>
            <person name="Kuo A."/>
            <person name="LaButti K."/>
            <person name="Larrondo L.F."/>
            <person name="Lindquist E."/>
            <person name="Ling A."/>
            <person name="Lombard V."/>
            <person name="Lucas S."/>
            <person name="Lundell T."/>
            <person name="Martin R."/>
            <person name="McLaughlin D.J."/>
            <person name="Morgenstern I."/>
            <person name="Morin E."/>
            <person name="Murat C."/>
            <person name="Nagy L.G."/>
            <person name="Nolan M."/>
            <person name="Ohm R.A."/>
            <person name="Patyshakuliyeva A."/>
            <person name="Rokas A."/>
            <person name="Ruiz-Duenas F.J."/>
            <person name="Sabat G."/>
            <person name="Salamov A."/>
            <person name="Samejima M."/>
            <person name="Schmutz J."/>
            <person name="Slot J.C."/>
            <person name="St John F."/>
            <person name="Stenlid J."/>
            <person name="Sun H."/>
            <person name="Sun S."/>
            <person name="Syed K."/>
            <person name="Tsang A."/>
            <person name="Wiebenga A."/>
            <person name="Young D."/>
            <person name="Pisabarro A."/>
            <person name="Eastwood D.C."/>
            <person name="Martin F."/>
            <person name="Cullen D."/>
            <person name="Grigoriev I.V."/>
            <person name="Hibbett D.S."/>
        </authorList>
    </citation>
    <scope>NUCLEOTIDE SEQUENCE [LARGE SCALE GENOMIC DNA]</scope>
    <source>
        <strain evidence="1 2">MD-104</strain>
    </source>
</reference>
<gene>
    <name evidence="1" type="ORF">WOLCODRAFT_18727</name>
</gene>